<name>A0A1U9K2K9_9BURK</name>
<gene>
    <name evidence="1" type="ORF">PAEH1_01435</name>
</gene>
<accession>A0A1U9K2K9</accession>
<sequence>MSQPDWEAIERAFRAGSLSIRAIAEKHGTSESTIRSRATRNGWQRDLTEQVKTATKTKLSRKVSRTTVAHTQVREDAQIVDEASDEAADVVLGHREDLARWRRLANKLGDVLEDMDVHENNHNEYARSLNAGVEAQLKLIKGEREAYNLGSSDDDKTVQSLSDLMDDLATEA</sequence>
<organism evidence="1 2">
    <name type="scientific">Paenalcaligenes hominis</name>
    <dbReference type="NCBI Taxonomy" id="643674"/>
    <lineage>
        <taxon>Bacteria</taxon>
        <taxon>Pseudomonadati</taxon>
        <taxon>Pseudomonadota</taxon>
        <taxon>Betaproteobacteria</taxon>
        <taxon>Burkholderiales</taxon>
        <taxon>Alcaligenaceae</taxon>
        <taxon>Paenalcaligenes</taxon>
    </lineage>
</organism>
<dbReference type="AlphaFoldDB" id="A0A1U9K2K9"/>
<evidence type="ECO:0008006" key="3">
    <source>
        <dbReference type="Google" id="ProtNLM"/>
    </source>
</evidence>
<evidence type="ECO:0000313" key="2">
    <source>
        <dbReference type="Proteomes" id="UP000189369"/>
    </source>
</evidence>
<dbReference type="KEGG" id="phn:PAEH1_01435"/>
<dbReference type="OrthoDB" id="8641910at2"/>
<reference evidence="1 2" key="1">
    <citation type="submission" date="2017-01" db="EMBL/GenBank/DDBJ databases">
        <title>Complete Genome Sequence of Paenalcaligenes hominis, Isolated from a paraplegic Patient with neurogenic bladder.</title>
        <authorList>
            <person name="Mukhopadhyay R."/>
            <person name="Joaquin J."/>
            <person name="Hogue R."/>
            <person name="Kilaru A."/>
            <person name="Jospin G."/>
            <person name="Mars K."/>
            <person name="Eisen J.A."/>
            <person name="Chaturvedi V."/>
        </authorList>
    </citation>
    <scope>NUCLEOTIDE SEQUENCE [LARGE SCALE GENOMIC DNA]</scope>
    <source>
        <strain evidence="1 2">15S00501</strain>
    </source>
</reference>
<dbReference type="STRING" id="643674.PAEH1_01435"/>
<evidence type="ECO:0000313" key="1">
    <source>
        <dbReference type="EMBL" id="AQS52268.1"/>
    </source>
</evidence>
<protein>
    <recommendedName>
        <fullName evidence="3">Terminase</fullName>
    </recommendedName>
</protein>
<dbReference type="Proteomes" id="UP000189369">
    <property type="component" value="Chromosome"/>
</dbReference>
<dbReference type="EMBL" id="CP019697">
    <property type="protein sequence ID" value="AQS52268.1"/>
    <property type="molecule type" value="Genomic_DNA"/>
</dbReference>
<proteinExistence type="predicted"/>